<dbReference type="InterPro" id="IPR011990">
    <property type="entry name" value="TPR-like_helical_dom_sf"/>
</dbReference>
<evidence type="ECO:0000313" key="2">
    <source>
        <dbReference type="Proteomes" id="UP000262583"/>
    </source>
</evidence>
<protein>
    <submittedName>
        <fullName evidence="1">Uncharacterized protein</fullName>
    </submittedName>
</protein>
<gene>
    <name evidence="1" type="ORF">BRCON_0722</name>
</gene>
<dbReference type="Gene3D" id="1.25.40.10">
    <property type="entry name" value="Tetratricopeptide repeat domain"/>
    <property type="match status" value="1"/>
</dbReference>
<dbReference type="Proteomes" id="UP000262583">
    <property type="component" value="Chromosome"/>
</dbReference>
<dbReference type="SMART" id="SM00028">
    <property type="entry name" value="TPR"/>
    <property type="match status" value="2"/>
</dbReference>
<evidence type="ECO:0000313" key="1">
    <source>
        <dbReference type="EMBL" id="AXA35499.1"/>
    </source>
</evidence>
<sequence length="181" mass="20735">MAWEETITEKSGGLLMTDKSDLVNGVQDDSAFEQDLYDAELERYRQVVRENLDEAMRRYGFTLYHSLVHWDNENRLDLEDALLQLEIAEKIGMKPRDAVDYFNFAWTAIHKEDWAKAIRLLKSAVTDDPSFADAWYNLALCLERAGKVDDAKQAWEKFLATAESEDAKKQVEAHLATLAAS</sequence>
<accession>A0A2Z4Y3C2</accession>
<dbReference type="SUPFAM" id="SSF48452">
    <property type="entry name" value="TPR-like"/>
    <property type="match status" value="1"/>
</dbReference>
<dbReference type="KEGG" id="schv:BRCON_0722"/>
<name>A0A2Z4Y3C2_SUMC1</name>
<reference evidence="1 2" key="1">
    <citation type="submission" date="2018-05" db="EMBL/GenBank/DDBJ databases">
        <title>A metagenomic window into the 2 km-deep terrestrial subsurface aquifer revealed taxonomically and functionally diverse microbial community comprising novel uncultured bacterial lineages.</title>
        <authorList>
            <person name="Kadnikov V.V."/>
            <person name="Mardanov A.V."/>
            <person name="Beletsky A.V."/>
            <person name="Banks D."/>
            <person name="Pimenov N.V."/>
            <person name="Frank Y.A."/>
            <person name="Karnachuk O.V."/>
            <person name="Ravin N.V."/>
        </authorList>
    </citation>
    <scope>NUCLEOTIDE SEQUENCE [LARGE SCALE GENOMIC DNA]</scope>
    <source>
        <strain evidence="1">BY</strain>
    </source>
</reference>
<dbReference type="Pfam" id="PF14559">
    <property type="entry name" value="TPR_19"/>
    <property type="match status" value="1"/>
</dbReference>
<proteinExistence type="predicted"/>
<dbReference type="EMBL" id="CP030759">
    <property type="protein sequence ID" value="AXA35499.1"/>
    <property type="molecule type" value="Genomic_DNA"/>
</dbReference>
<organism evidence="1 2">
    <name type="scientific">Sumerlaea chitinivorans</name>
    <dbReference type="NCBI Taxonomy" id="2250252"/>
    <lineage>
        <taxon>Bacteria</taxon>
        <taxon>Candidatus Sumerlaeota</taxon>
        <taxon>Candidatus Sumerlaeia</taxon>
        <taxon>Candidatus Sumerlaeales</taxon>
        <taxon>Candidatus Sumerlaeaceae</taxon>
        <taxon>Candidatus Sumerlaea</taxon>
    </lineage>
</organism>
<dbReference type="InterPro" id="IPR019734">
    <property type="entry name" value="TPR_rpt"/>
</dbReference>
<dbReference type="AlphaFoldDB" id="A0A2Z4Y3C2"/>